<dbReference type="InterPro" id="IPR036890">
    <property type="entry name" value="HATPase_C_sf"/>
</dbReference>
<accession>A0A3P3U5M8</accession>
<dbReference type="CDD" id="cd00082">
    <property type="entry name" value="HisKA"/>
    <property type="match status" value="1"/>
</dbReference>
<dbReference type="SMART" id="SM00387">
    <property type="entry name" value="HATPase_c"/>
    <property type="match status" value="1"/>
</dbReference>
<evidence type="ECO:0000313" key="18">
    <source>
        <dbReference type="EMBL" id="RRJ64889.1"/>
    </source>
</evidence>
<reference evidence="18 19" key="1">
    <citation type="submission" date="2018-11" db="EMBL/GenBank/DDBJ databases">
        <title>Genome sequencing of Paenibacillus sp. KCOM 3021 (= ChDC PVNT-B20).</title>
        <authorList>
            <person name="Kook J.-K."/>
            <person name="Park S.-N."/>
            <person name="Lim Y.K."/>
        </authorList>
    </citation>
    <scope>NUCLEOTIDE SEQUENCE [LARGE SCALE GENOMIC DNA]</scope>
    <source>
        <strain evidence="18 19">KCOM 3021</strain>
    </source>
</reference>
<dbReference type="AlphaFoldDB" id="A0A3P3U5M8"/>
<keyword evidence="11 15" id="KW-1133">Transmembrane helix</keyword>
<keyword evidence="19" id="KW-1185">Reference proteome</keyword>
<evidence type="ECO:0000256" key="7">
    <source>
        <dbReference type="ARBA" id="ARBA00022692"/>
    </source>
</evidence>
<evidence type="ECO:0000256" key="8">
    <source>
        <dbReference type="ARBA" id="ARBA00022741"/>
    </source>
</evidence>
<dbReference type="SMART" id="SM00448">
    <property type="entry name" value="REC"/>
    <property type="match status" value="1"/>
</dbReference>
<evidence type="ECO:0000256" key="3">
    <source>
        <dbReference type="ARBA" id="ARBA00012438"/>
    </source>
</evidence>
<evidence type="ECO:0000259" key="16">
    <source>
        <dbReference type="PROSITE" id="PS50109"/>
    </source>
</evidence>
<keyword evidence="4" id="KW-1003">Cell membrane</keyword>
<dbReference type="InterPro" id="IPR003661">
    <property type="entry name" value="HisK_dim/P_dom"/>
</dbReference>
<dbReference type="Pfam" id="PF00072">
    <property type="entry name" value="Response_reg"/>
    <property type="match status" value="1"/>
</dbReference>
<organism evidence="18 19">
    <name type="scientific">Paenibacillus oralis</name>
    <dbReference type="NCBI Taxonomy" id="2490856"/>
    <lineage>
        <taxon>Bacteria</taxon>
        <taxon>Bacillati</taxon>
        <taxon>Bacillota</taxon>
        <taxon>Bacilli</taxon>
        <taxon>Bacillales</taxon>
        <taxon>Paenibacillaceae</taxon>
        <taxon>Paenibacillus</taxon>
    </lineage>
</organism>
<dbReference type="Pfam" id="PF02743">
    <property type="entry name" value="dCache_1"/>
    <property type="match status" value="1"/>
</dbReference>
<dbReference type="Gene3D" id="3.30.450.20">
    <property type="entry name" value="PAS domain"/>
    <property type="match status" value="1"/>
</dbReference>
<protein>
    <recommendedName>
        <fullName evidence="3">histidine kinase</fullName>
        <ecNumber evidence="3">2.7.13.3</ecNumber>
    </recommendedName>
</protein>
<evidence type="ECO:0000256" key="2">
    <source>
        <dbReference type="ARBA" id="ARBA00004651"/>
    </source>
</evidence>
<dbReference type="EMBL" id="RRCN01000001">
    <property type="protein sequence ID" value="RRJ64889.1"/>
    <property type="molecule type" value="Genomic_DNA"/>
</dbReference>
<comment type="subcellular location">
    <subcellularLocation>
        <location evidence="2">Cell membrane</location>
        <topology evidence="2">Multi-pass membrane protein</topology>
    </subcellularLocation>
</comment>
<dbReference type="InterPro" id="IPR003594">
    <property type="entry name" value="HATPase_dom"/>
</dbReference>
<evidence type="ECO:0000256" key="5">
    <source>
        <dbReference type="ARBA" id="ARBA00022553"/>
    </source>
</evidence>
<keyword evidence="13 15" id="KW-0472">Membrane</keyword>
<feature type="transmembrane region" description="Helical" evidence="15">
    <location>
        <begin position="316"/>
        <end position="335"/>
    </location>
</feature>
<evidence type="ECO:0000259" key="17">
    <source>
        <dbReference type="PROSITE" id="PS50110"/>
    </source>
</evidence>
<evidence type="ECO:0000256" key="4">
    <source>
        <dbReference type="ARBA" id="ARBA00022475"/>
    </source>
</evidence>
<dbReference type="PROSITE" id="PS50109">
    <property type="entry name" value="HIS_KIN"/>
    <property type="match status" value="1"/>
</dbReference>
<dbReference type="Gene3D" id="1.10.287.130">
    <property type="match status" value="1"/>
</dbReference>
<keyword evidence="10" id="KW-0067">ATP-binding</keyword>
<evidence type="ECO:0000256" key="14">
    <source>
        <dbReference type="PROSITE-ProRule" id="PRU00169"/>
    </source>
</evidence>
<dbReference type="EC" id="2.7.13.3" evidence="3"/>
<keyword evidence="5 14" id="KW-0597">Phosphoprotein</keyword>
<name>A0A3P3U5M8_9BACL</name>
<dbReference type="PRINTS" id="PR00344">
    <property type="entry name" value="BCTRLSENSOR"/>
</dbReference>
<dbReference type="OrthoDB" id="9815750at2"/>
<comment type="catalytic activity">
    <reaction evidence="1">
        <text>ATP + protein L-histidine = ADP + protein N-phospho-L-histidine.</text>
        <dbReference type="EC" id="2.7.13.3"/>
    </reaction>
</comment>
<dbReference type="SUPFAM" id="SSF55874">
    <property type="entry name" value="ATPase domain of HSP90 chaperone/DNA topoisomerase II/histidine kinase"/>
    <property type="match status" value="1"/>
</dbReference>
<keyword evidence="9 18" id="KW-0418">Kinase</keyword>
<dbReference type="InterPro" id="IPR033479">
    <property type="entry name" value="dCache_1"/>
</dbReference>
<dbReference type="PANTHER" id="PTHR43065">
    <property type="entry name" value="SENSOR HISTIDINE KINASE"/>
    <property type="match status" value="1"/>
</dbReference>
<dbReference type="InterPro" id="IPR011006">
    <property type="entry name" value="CheY-like_superfamily"/>
</dbReference>
<dbReference type="GO" id="GO:0005886">
    <property type="term" value="C:plasma membrane"/>
    <property type="evidence" value="ECO:0007669"/>
    <property type="project" value="UniProtKB-SubCell"/>
</dbReference>
<dbReference type="InterPro" id="IPR004358">
    <property type="entry name" value="Sig_transdc_His_kin-like_C"/>
</dbReference>
<proteinExistence type="predicted"/>
<dbReference type="InterPro" id="IPR001789">
    <property type="entry name" value="Sig_transdc_resp-reg_receiver"/>
</dbReference>
<evidence type="ECO:0000256" key="6">
    <source>
        <dbReference type="ARBA" id="ARBA00022679"/>
    </source>
</evidence>
<evidence type="ECO:0000256" key="1">
    <source>
        <dbReference type="ARBA" id="ARBA00000085"/>
    </source>
</evidence>
<keyword evidence="7 15" id="KW-0812">Transmembrane</keyword>
<evidence type="ECO:0000313" key="19">
    <source>
        <dbReference type="Proteomes" id="UP000267017"/>
    </source>
</evidence>
<dbReference type="PROSITE" id="PS50110">
    <property type="entry name" value="RESPONSE_REGULATORY"/>
    <property type="match status" value="1"/>
</dbReference>
<dbReference type="SMART" id="SM00388">
    <property type="entry name" value="HisKA"/>
    <property type="match status" value="1"/>
</dbReference>
<dbReference type="RefSeq" id="WP_128632688.1">
    <property type="nucleotide sequence ID" value="NZ_RRCN01000001.1"/>
</dbReference>
<evidence type="ECO:0000256" key="15">
    <source>
        <dbReference type="SAM" id="Phobius"/>
    </source>
</evidence>
<gene>
    <name evidence="18" type="ORF">EHV15_19670</name>
</gene>
<dbReference type="InterPro" id="IPR005467">
    <property type="entry name" value="His_kinase_dom"/>
</dbReference>
<dbReference type="Gene3D" id="3.30.565.10">
    <property type="entry name" value="Histidine kinase-like ATPase, C-terminal domain"/>
    <property type="match status" value="1"/>
</dbReference>
<evidence type="ECO:0000256" key="10">
    <source>
        <dbReference type="ARBA" id="ARBA00022840"/>
    </source>
</evidence>
<dbReference type="GO" id="GO:0000155">
    <property type="term" value="F:phosphorelay sensor kinase activity"/>
    <property type="evidence" value="ECO:0007669"/>
    <property type="project" value="InterPro"/>
</dbReference>
<keyword evidence="6" id="KW-0808">Transferase</keyword>
<dbReference type="Pfam" id="PF00512">
    <property type="entry name" value="HisKA"/>
    <property type="match status" value="1"/>
</dbReference>
<dbReference type="SUPFAM" id="SSF52172">
    <property type="entry name" value="CheY-like"/>
    <property type="match status" value="1"/>
</dbReference>
<feature type="domain" description="Response regulatory" evidence="17">
    <location>
        <begin position="629"/>
        <end position="745"/>
    </location>
</feature>
<keyword evidence="12" id="KW-0902">Two-component regulatory system</keyword>
<dbReference type="PANTHER" id="PTHR43065:SF46">
    <property type="entry name" value="C4-DICARBOXYLATE TRANSPORT SENSOR PROTEIN DCTB"/>
    <property type="match status" value="1"/>
</dbReference>
<dbReference type="GO" id="GO:0005524">
    <property type="term" value="F:ATP binding"/>
    <property type="evidence" value="ECO:0007669"/>
    <property type="project" value="UniProtKB-KW"/>
</dbReference>
<evidence type="ECO:0000256" key="11">
    <source>
        <dbReference type="ARBA" id="ARBA00022989"/>
    </source>
</evidence>
<dbReference type="Proteomes" id="UP000267017">
    <property type="component" value="Unassembled WGS sequence"/>
</dbReference>
<sequence>MHFNMRKLLKRKSVLYNLVLFALPFIVLILVRMAYSVYMDSERTVIRQQEEQLLTIAKLTSKNLEASFEEQIRNLGIVAGNRSVASGLADGDSGPVEQAIEAYYKAKKERVNSISVINKTGSIVNTYPQMNDAEAQKIYDLVKEDIQRVMKEKRPLIGDAKLEQPGSYVLPIIHPVFLDNEYEGMLISSVDLNALYEQLVKPVKVGMKGYIHVKNAQGIYLMNPKQDNIGKSVETLKRIYPNLDYKDLDRLIDMQLSREEGSAEYNSYWWMDKDFKKTKKFESFSRVRFNEFFWVVTAVMDYEEVKGPIAQSRIRLLEIFAMILLILSCAFFIIMKTQRKKAALEVETKYLRKLNSTNEELRKKDMQLLHSQKLQELGMLTGGIAHNFNNLLTPIQGYSEIILHKLDPKDEIHEYVNEIYEASEKGRSIIEQILVFSRSDSGKGKHAAVNLEELIAETLNLVKPIISPNIKVIFEKKGGSSAILANKVQVQQVIMNLCNNACHAMKYNGGVLNVTLENVPVQELGKIQNEAIDTSADYVKFSVSDTGHGMSKDTMSRIFGPFFTTKVAGEGTGLGLFIVYGIIKNHNGFITVDSEVGKGSSFTVYLPESRSQISGRQSDLPPVTVEPKSILLIDDDRKVLKAMRRSLESMGYKVIPEQDSIEGLKIFEQNPSRFDIVITDQAMPCMKGLELAERMKALHPRIKIILVTGLVEDKVTRYKERLIIDDYMCKPVTGSGLARVISDIFQSW</sequence>
<evidence type="ECO:0000256" key="13">
    <source>
        <dbReference type="ARBA" id="ARBA00023136"/>
    </source>
</evidence>
<feature type="domain" description="Histidine kinase" evidence="16">
    <location>
        <begin position="383"/>
        <end position="610"/>
    </location>
</feature>
<feature type="modified residue" description="4-aspartylphosphate" evidence="14">
    <location>
        <position position="680"/>
    </location>
</feature>
<dbReference type="SUPFAM" id="SSF47384">
    <property type="entry name" value="Homodimeric domain of signal transducing histidine kinase"/>
    <property type="match status" value="1"/>
</dbReference>
<dbReference type="Gene3D" id="3.40.50.2300">
    <property type="match status" value="1"/>
</dbReference>
<keyword evidence="8" id="KW-0547">Nucleotide-binding</keyword>
<dbReference type="Pfam" id="PF02518">
    <property type="entry name" value="HATPase_c"/>
    <property type="match status" value="1"/>
</dbReference>
<evidence type="ECO:0000256" key="9">
    <source>
        <dbReference type="ARBA" id="ARBA00022777"/>
    </source>
</evidence>
<evidence type="ECO:0000256" key="12">
    <source>
        <dbReference type="ARBA" id="ARBA00023012"/>
    </source>
</evidence>
<dbReference type="InterPro" id="IPR036097">
    <property type="entry name" value="HisK_dim/P_sf"/>
</dbReference>
<comment type="caution">
    <text evidence="18">The sequence shown here is derived from an EMBL/GenBank/DDBJ whole genome shotgun (WGS) entry which is preliminary data.</text>
</comment>